<dbReference type="OrthoDB" id="340608at2759"/>
<keyword evidence="5 6" id="KW-0472">Membrane</keyword>
<reference evidence="8" key="1">
    <citation type="journal article" date="2020" name="Fungal Divers.">
        <title>Resolving the Mortierellaceae phylogeny through synthesis of multi-gene phylogenetics and phylogenomics.</title>
        <authorList>
            <person name="Vandepol N."/>
            <person name="Liber J."/>
            <person name="Desiro A."/>
            <person name="Na H."/>
            <person name="Kennedy M."/>
            <person name="Barry K."/>
            <person name="Grigoriev I.V."/>
            <person name="Miller A.N."/>
            <person name="O'Donnell K."/>
            <person name="Stajich J.E."/>
            <person name="Bonito G."/>
        </authorList>
    </citation>
    <scope>NUCLEOTIDE SEQUENCE</scope>
    <source>
        <strain evidence="8">KOD948</strain>
    </source>
</reference>
<organism evidence="8 9">
    <name type="scientific">Mortierella polycephala</name>
    <dbReference type="NCBI Taxonomy" id="41804"/>
    <lineage>
        <taxon>Eukaryota</taxon>
        <taxon>Fungi</taxon>
        <taxon>Fungi incertae sedis</taxon>
        <taxon>Mucoromycota</taxon>
        <taxon>Mortierellomycotina</taxon>
        <taxon>Mortierellomycetes</taxon>
        <taxon>Mortierellales</taxon>
        <taxon>Mortierellaceae</taxon>
        <taxon>Mortierella</taxon>
    </lineage>
</organism>
<keyword evidence="4 7" id="KW-1133">Transmembrane helix</keyword>
<dbReference type="InterPro" id="IPR005045">
    <property type="entry name" value="CDC50/LEM3_fam"/>
</dbReference>
<keyword evidence="9" id="KW-1185">Reference proteome</keyword>
<evidence type="ECO:0000313" key="8">
    <source>
        <dbReference type="EMBL" id="KAG0252742.1"/>
    </source>
</evidence>
<dbReference type="GO" id="GO:0005783">
    <property type="term" value="C:endoplasmic reticulum"/>
    <property type="evidence" value="ECO:0007669"/>
    <property type="project" value="TreeGrafter"/>
</dbReference>
<evidence type="ECO:0000313" key="9">
    <source>
        <dbReference type="Proteomes" id="UP000726737"/>
    </source>
</evidence>
<comment type="similarity">
    <text evidence="2 6">Belongs to the CDC50/LEM3 family.</text>
</comment>
<comment type="subcellular location">
    <subcellularLocation>
        <location evidence="1">Membrane</location>
        <topology evidence="1">Multi-pass membrane protein</topology>
    </subcellularLocation>
</comment>
<feature type="transmembrane region" description="Helical" evidence="7">
    <location>
        <begin position="245"/>
        <end position="267"/>
    </location>
</feature>
<keyword evidence="3 7" id="KW-0812">Transmembrane</keyword>
<evidence type="ECO:0000256" key="4">
    <source>
        <dbReference type="ARBA" id="ARBA00022989"/>
    </source>
</evidence>
<evidence type="ECO:0000256" key="2">
    <source>
        <dbReference type="ARBA" id="ARBA00009457"/>
    </source>
</evidence>
<dbReference type="PANTHER" id="PTHR10926:SF0">
    <property type="entry name" value="CDC50, ISOFORM A"/>
    <property type="match status" value="1"/>
</dbReference>
<accession>A0A9P6PTU5</accession>
<name>A0A9P6PTU5_9FUNG</name>
<dbReference type="EMBL" id="JAAAJA010000501">
    <property type="protein sequence ID" value="KAG0252742.1"/>
    <property type="molecule type" value="Genomic_DNA"/>
</dbReference>
<dbReference type="AlphaFoldDB" id="A0A9P6PTU5"/>
<dbReference type="Pfam" id="PF03381">
    <property type="entry name" value="CDC50"/>
    <property type="match status" value="1"/>
</dbReference>
<gene>
    <name evidence="8" type="ORF">BG011_006821</name>
</gene>
<evidence type="ECO:0000256" key="3">
    <source>
        <dbReference type="ARBA" id="ARBA00022692"/>
    </source>
</evidence>
<evidence type="ECO:0000256" key="1">
    <source>
        <dbReference type="ARBA" id="ARBA00004141"/>
    </source>
</evidence>
<proteinExistence type="inferred from homology"/>
<evidence type="ECO:0000256" key="7">
    <source>
        <dbReference type="SAM" id="Phobius"/>
    </source>
</evidence>
<dbReference type="PIRSF" id="PIRSF015840">
    <property type="entry name" value="DUF284_TM_euk"/>
    <property type="match status" value="1"/>
</dbReference>
<dbReference type="PANTHER" id="PTHR10926">
    <property type="entry name" value="CELL CYCLE CONTROL PROTEIN 50"/>
    <property type="match status" value="1"/>
</dbReference>
<dbReference type="GO" id="GO:0005886">
    <property type="term" value="C:plasma membrane"/>
    <property type="evidence" value="ECO:0007669"/>
    <property type="project" value="TreeGrafter"/>
</dbReference>
<dbReference type="GO" id="GO:0005794">
    <property type="term" value="C:Golgi apparatus"/>
    <property type="evidence" value="ECO:0007669"/>
    <property type="project" value="TreeGrafter"/>
</dbReference>
<evidence type="ECO:0000256" key="5">
    <source>
        <dbReference type="ARBA" id="ARBA00023136"/>
    </source>
</evidence>
<sequence>MIFPNETQSVASVQGSDVPDHTYLVDRCFINITIPVDFQPPVMMYYKLTNFFQNHRKYTKSLDHKQLAGEASTREQILTRSGCTLPKDELIYPCGFIANSMFNDTVSGLVAMQPEAGAPSVKNYDFQQSGISWSSDRGKYAKSGYDPAAILPPVNWRKRYPEGLYSNDFPPPDIATDEQFQVWMRTAGWPTFLKAYGRNDEEILKAGDYMMTIDMNFPIDSYGGKKYIVITTLGATGGRNNFLGIGYIVLAILCAGLGIIFTAFHIIRPRIIGDHSKISFGGEATIHTRGANRTDDVGGSRIRSRYEDD</sequence>
<protein>
    <submittedName>
        <fullName evidence="8">Uncharacterized protein</fullName>
    </submittedName>
</protein>
<dbReference type="Proteomes" id="UP000726737">
    <property type="component" value="Unassembled WGS sequence"/>
</dbReference>
<dbReference type="GO" id="GO:0045332">
    <property type="term" value="P:phospholipid translocation"/>
    <property type="evidence" value="ECO:0007669"/>
    <property type="project" value="UniProtKB-UniRule"/>
</dbReference>
<comment type="caution">
    <text evidence="8">The sequence shown here is derived from an EMBL/GenBank/DDBJ whole genome shotgun (WGS) entry which is preliminary data.</text>
</comment>
<evidence type="ECO:0000256" key="6">
    <source>
        <dbReference type="PIRNR" id="PIRNR015840"/>
    </source>
</evidence>